<evidence type="ECO:0000313" key="2">
    <source>
        <dbReference type="Proteomes" id="UP000515135"/>
    </source>
</evidence>
<feature type="repeat" description="ANK" evidence="1">
    <location>
        <begin position="155"/>
        <end position="187"/>
    </location>
</feature>
<evidence type="ECO:0000313" key="3">
    <source>
        <dbReference type="RefSeq" id="XP_019625838.1"/>
    </source>
</evidence>
<gene>
    <name evidence="3" type="primary">LOC109471083</name>
</gene>
<dbReference type="PANTHER" id="PTHR24118">
    <property type="entry name" value="POTE ANKYRIN DOMAIN"/>
    <property type="match status" value="1"/>
</dbReference>
<dbReference type="Pfam" id="PF12796">
    <property type="entry name" value="Ank_2"/>
    <property type="match status" value="1"/>
</dbReference>
<evidence type="ECO:0000256" key="1">
    <source>
        <dbReference type="PROSITE-ProRule" id="PRU00023"/>
    </source>
</evidence>
<dbReference type="GeneID" id="109471083"/>
<name>A0A6P4YN66_BRABE</name>
<feature type="repeat" description="ANK" evidence="1">
    <location>
        <begin position="124"/>
        <end position="153"/>
    </location>
</feature>
<reference evidence="3" key="1">
    <citation type="submission" date="2025-08" db="UniProtKB">
        <authorList>
            <consortium name="RefSeq"/>
        </authorList>
    </citation>
    <scope>IDENTIFICATION</scope>
    <source>
        <tissue evidence="3">Gonad</tissue>
    </source>
</reference>
<dbReference type="SMART" id="SM00248">
    <property type="entry name" value="ANK"/>
    <property type="match status" value="4"/>
</dbReference>
<dbReference type="PROSITE" id="PS50088">
    <property type="entry name" value="ANK_REPEAT"/>
    <property type="match status" value="2"/>
</dbReference>
<dbReference type="PROSITE" id="PS50297">
    <property type="entry name" value="ANK_REP_REGION"/>
    <property type="match status" value="1"/>
</dbReference>
<accession>A0A6P4YN66</accession>
<sequence length="453" mass="51273">MSSMICLELDLNKVLSREAALDRPTRRLSQQLKDAIDVCVHCETHKETAYGGVRPDKKIRESRKKDLADHFSSLSLSLKKNENFVTAASVALVYAAMTNCLHCAEILLKHGAKTAFHDPDVYGTAMYQAVVADHPEMLKLLIQHGAKVNANCTVFGTKPLHEATTKYNNSCIQVLVDAGADVNGRRSSDGFSVLTHALLQTEDDNGRRAFRNFNNIRTLLKNGANLSLKLANHSLHESLLQCVQKEYHQRDQIEMSSLLMTLKMLFDDGYKPKLSEFVHCISTLSNVEGEVVEAVKFFMGQFTINVLDVVHFDVFMSWVLENICEAYTDREKVNLCLCNLRELRKCFTLLTRAIVIYPSSLEARLFREKAHIFQYKAELLMEITESPPHHSDLLVKYVDTMKWIEEQVTVLPSLKNLSRCVLRKALGTPGLSQKLEQVELPKELVSFTLLEDI</sequence>
<dbReference type="SUPFAM" id="SSF48403">
    <property type="entry name" value="Ankyrin repeat"/>
    <property type="match status" value="1"/>
</dbReference>
<dbReference type="KEGG" id="bbel:109471083"/>
<dbReference type="InterPro" id="IPR036770">
    <property type="entry name" value="Ankyrin_rpt-contain_sf"/>
</dbReference>
<keyword evidence="2" id="KW-1185">Reference proteome</keyword>
<dbReference type="AlphaFoldDB" id="A0A6P4YN66"/>
<dbReference type="InterPro" id="IPR002110">
    <property type="entry name" value="Ankyrin_rpt"/>
</dbReference>
<dbReference type="Proteomes" id="UP000515135">
    <property type="component" value="Unplaced"/>
</dbReference>
<dbReference type="OrthoDB" id="194358at2759"/>
<organism evidence="2 3">
    <name type="scientific">Branchiostoma belcheri</name>
    <name type="common">Amphioxus</name>
    <dbReference type="NCBI Taxonomy" id="7741"/>
    <lineage>
        <taxon>Eukaryota</taxon>
        <taxon>Metazoa</taxon>
        <taxon>Chordata</taxon>
        <taxon>Cephalochordata</taxon>
        <taxon>Leptocardii</taxon>
        <taxon>Amphioxiformes</taxon>
        <taxon>Branchiostomatidae</taxon>
        <taxon>Branchiostoma</taxon>
    </lineage>
</organism>
<dbReference type="Gene3D" id="1.25.40.20">
    <property type="entry name" value="Ankyrin repeat-containing domain"/>
    <property type="match status" value="1"/>
</dbReference>
<dbReference type="RefSeq" id="XP_019625838.1">
    <property type="nucleotide sequence ID" value="XM_019770279.1"/>
</dbReference>
<dbReference type="PANTHER" id="PTHR24118:SF99">
    <property type="entry name" value="POTE ANKYRIN DOMAIN FAMILY MEMBER 3C-RELATED"/>
    <property type="match status" value="1"/>
</dbReference>
<keyword evidence="1" id="KW-0040">ANK repeat</keyword>
<proteinExistence type="predicted"/>
<protein>
    <submittedName>
        <fullName evidence="3">Uncharacterized protein LOC109471083</fullName>
    </submittedName>
</protein>